<dbReference type="GO" id="GO:0003677">
    <property type="term" value="F:DNA binding"/>
    <property type="evidence" value="ECO:0007669"/>
    <property type="project" value="UniProtKB-UniRule"/>
</dbReference>
<dbReference type="SUPFAM" id="SSF56349">
    <property type="entry name" value="DNA breaking-rejoining enzymes"/>
    <property type="match status" value="1"/>
</dbReference>
<evidence type="ECO:0000256" key="6">
    <source>
        <dbReference type="SAM" id="MobiDB-lite"/>
    </source>
</evidence>
<dbReference type="InterPro" id="IPR050808">
    <property type="entry name" value="Phage_Integrase"/>
</dbReference>
<dbReference type="PANTHER" id="PTHR30629:SF2">
    <property type="entry name" value="PROPHAGE INTEGRASE INTS-RELATED"/>
    <property type="match status" value="1"/>
</dbReference>
<dbReference type="InterPro" id="IPR011010">
    <property type="entry name" value="DNA_brk_join_enz"/>
</dbReference>
<dbReference type="Gene3D" id="1.10.443.10">
    <property type="entry name" value="Intergrase catalytic core"/>
    <property type="match status" value="1"/>
</dbReference>
<dbReference type="InterPro" id="IPR010998">
    <property type="entry name" value="Integrase_recombinase_N"/>
</dbReference>
<evidence type="ECO:0000256" key="2">
    <source>
        <dbReference type="ARBA" id="ARBA00022908"/>
    </source>
</evidence>
<dbReference type="CDD" id="cd00796">
    <property type="entry name" value="INT_Rci_Hp1_C"/>
    <property type="match status" value="1"/>
</dbReference>
<evidence type="ECO:0000256" key="5">
    <source>
        <dbReference type="PROSITE-ProRule" id="PRU01248"/>
    </source>
</evidence>
<comment type="similarity">
    <text evidence="1">Belongs to the 'phage' integrase family.</text>
</comment>
<dbReference type="InterPro" id="IPR025166">
    <property type="entry name" value="Integrase_DNA_bind_dom"/>
</dbReference>
<accession>A0A839ILJ7</accession>
<dbReference type="InterPro" id="IPR013762">
    <property type="entry name" value="Integrase-like_cat_sf"/>
</dbReference>
<evidence type="ECO:0000259" key="7">
    <source>
        <dbReference type="PROSITE" id="PS51898"/>
    </source>
</evidence>
<dbReference type="InterPro" id="IPR002104">
    <property type="entry name" value="Integrase_catalytic"/>
</dbReference>
<dbReference type="AlphaFoldDB" id="A0A839ILJ7"/>
<dbReference type="EMBL" id="JACJFM010000003">
    <property type="protein sequence ID" value="MBB1485570.1"/>
    <property type="molecule type" value="Genomic_DNA"/>
</dbReference>
<dbReference type="PROSITE" id="PS51900">
    <property type="entry name" value="CB"/>
    <property type="match status" value="1"/>
</dbReference>
<dbReference type="Proteomes" id="UP000565262">
    <property type="component" value="Unassembled WGS sequence"/>
</dbReference>
<dbReference type="Gene3D" id="3.30.160.390">
    <property type="entry name" value="Integrase, DNA-binding domain"/>
    <property type="match status" value="1"/>
</dbReference>
<gene>
    <name evidence="9" type="ORF">H4O21_02965</name>
</gene>
<dbReference type="Pfam" id="PF13356">
    <property type="entry name" value="Arm-DNA-bind_3"/>
    <property type="match status" value="1"/>
</dbReference>
<evidence type="ECO:0000256" key="3">
    <source>
        <dbReference type="ARBA" id="ARBA00023125"/>
    </source>
</evidence>
<dbReference type="GO" id="GO:0015074">
    <property type="term" value="P:DNA integration"/>
    <property type="evidence" value="ECO:0007669"/>
    <property type="project" value="UniProtKB-KW"/>
</dbReference>
<feature type="domain" description="Core-binding (CB)" evidence="8">
    <location>
        <begin position="101"/>
        <end position="190"/>
    </location>
</feature>
<dbReference type="InterPro" id="IPR044068">
    <property type="entry name" value="CB"/>
</dbReference>
<feature type="compositionally biased region" description="Basic and acidic residues" evidence="6">
    <location>
        <begin position="1"/>
        <end position="13"/>
    </location>
</feature>
<dbReference type="InterPro" id="IPR004107">
    <property type="entry name" value="Integrase_SAM-like_N"/>
</dbReference>
<keyword evidence="2" id="KW-0229">DNA integration</keyword>
<keyword evidence="4" id="KW-0233">DNA recombination</keyword>
<name>A0A839ILJ7_9GAMM</name>
<protein>
    <submittedName>
        <fullName evidence="9">Tyrosine-type recombinase/integrase</fullName>
    </submittedName>
</protein>
<dbReference type="PROSITE" id="PS51898">
    <property type="entry name" value="TYR_RECOMBINASE"/>
    <property type="match status" value="1"/>
</dbReference>
<keyword evidence="3 5" id="KW-0238">DNA-binding</keyword>
<evidence type="ECO:0000256" key="4">
    <source>
        <dbReference type="ARBA" id="ARBA00023172"/>
    </source>
</evidence>
<proteinExistence type="inferred from homology"/>
<keyword evidence="10" id="KW-1185">Reference proteome</keyword>
<evidence type="ECO:0000259" key="8">
    <source>
        <dbReference type="PROSITE" id="PS51900"/>
    </source>
</evidence>
<dbReference type="Pfam" id="PF14659">
    <property type="entry name" value="Phage_int_SAM_3"/>
    <property type="match status" value="1"/>
</dbReference>
<dbReference type="InterPro" id="IPR038488">
    <property type="entry name" value="Integrase_DNA-bd_sf"/>
</dbReference>
<dbReference type="GO" id="GO:0006310">
    <property type="term" value="P:DNA recombination"/>
    <property type="evidence" value="ECO:0007669"/>
    <property type="project" value="UniProtKB-KW"/>
</dbReference>
<dbReference type="Pfam" id="PF00589">
    <property type="entry name" value="Phage_integrase"/>
    <property type="match status" value="1"/>
</dbReference>
<dbReference type="Gene3D" id="1.10.150.130">
    <property type="match status" value="1"/>
</dbReference>
<evidence type="ECO:0000313" key="9">
    <source>
        <dbReference type="EMBL" id="MBB1485570.1"/>
    </source>
</evidence>
<comment type="caution">
    <text evidence="9">The sequence shown here is derived from an EMBL/GenBank/DDBJ whole genome shotgun (WGS) entry which is preliminary data.</text>
</comment>
<organism evidence="9 10">
    <name type="scientific">Oceanospirillum sediminis</name>
    <dbReference type="NCBI Taxonomy" id="2760088"/>
    <lineage>
        <taxon>Bacteria</taxon>
        <taxon>Pseudomonadati</taxon>
        <taxon>Pseudomonadota</taxon>
        <taxon>Gammaproteobacteria</taxon>
        <taxon>Oceanospirillales</taxon>
        <taxon>Oceanospirillaceae</taxon>
        <taxon>Oceanospirillum</taxon>
    </lineage>
</organism>
<dbReference type="RefSeq" id="WP_182807361.1">
    <property type="nucleotide sequence ID" value="NZ_JACJFM010000003.1"/>
</dbReference>
<feature type="domain" description="Tyr recombinase" evidence="7">
    <location>
        <begin position="211"/>
        <end position="388"/>
    </location>
</feature>
<evidence type="ECO:0000256" key="1">
    <source>
        <dbReference type="ARBA" id="ARBA00008857"/>
    </source>
</evidence>
<dbReference type="PANTHER" id="PTHR30629">
    <property type="entry name" value="PROPHAGE INTEGRASE"/>
    <property type="match status" value="1"/>
</dbReference>
<feature type="region of interest" description="Disordered" evidence="6">
    <location>
        <begin position="1"/>
        <end position="25"/>
    </location>
</feature>
<evidence type="ECO:0000313" key="10">
    <source>
        <dbReference type="Proteomes" id="UP000565262"/>
    </source>
</evidence>
<sequence length="396" mass="44322">MEKRFRFTNDKIRSLPPNPPDARGTDLEFSDTDVMGLKCLVGKSGNKRWLLRYRNSSGKRRSIALGRFPDIDVSTARKVARKHLAQIAEGIDPLEAREEIKSQPTLSEFFWDTHLPLIQTRNRTWKQDSQRFRTLIEPTLGQQRLTDITVAQVQQLQLKLSQGGKGRKPLSPATCNRALALLKTLGAHAVRLGLVDTNQAAKIPLLQENNIRTRFLDLDDSKRLLDSAGNFKNRSIGGLVAMLLLTGCRLSELRLATYEYFDRKNRVLTIPASQTKNKQGRLVYLTDKMLEVLDSVPAKPGNPYLFPGRLAGKPLSNFRTGFNQILLAAGITDLENICLHTLRHTTASNMVSAGLPLSAVKAQLAHQSIQSSERYAKLTPKSLQQTSEQVSKLFSD</sequence>
<reference evidence="9 10" key="1">
    <citation type="submission" date="2020-08" db="EMBL/GenBank/DDBJ databases">
        <title>Oceanospirillum sp. nov. isolated from marine sediment.</title>
        <authorList>
            <person name="Ji X."/>
        </authorList>
    </citation>
    <scope>NUCLEOTIDE SEQUENCE [LARGE SCALE GENOMIC DNA]</scope>
    <source>
        <strain evidence="9 10">D5</strain>
    </source>
</reference>